<dbReference type="InterPro" id="IPR020904">
    <property type="entry name" value="Sc_DH/Rdtase_CS"/>
</dbReference>
<evidence type="ECO:0000256" key="3">
    <source>
        <dbReference type="ARBA" id="ARBA00023027"/>
    </source>
</evidence>
<sequence length="284" mass="28992">MSGQLDGKVAIVTGGASGIGEGTVELFVEHGAQVVIADVSADAGKALAARLGDAAHFVRTDVTESDQVEAAVAAAVERFGRLDVMYNNAASGGDTSSLLDLSPEGLDSTLRLVVASVVYGHRFAAKQFIAQGTPGSIITTASGASFAGGWSAAAYTIGKHAVVGVVRQAAYELGQYGIRSNAVAPGMTMTPIMVKYFGLPDELAPEFIDYVADALKDQQPLGRVGRPRDIAQAALFLASDSSAFMTGTVIPVDGGMVAVTQSTLIPSLAAAAGSFADEHGITRA</sequence>
<comment type="caution">
    <text evidence="6">The sequence shown here is derived from an EMBL/GenBank/DDBJ whole genome shotgun (WGS) entry which is preliminary data.</text>
</comment>
<dbReference type="Gene3D" id="3.40.50.720">
    <property type="entry name" value="NAD(P)-binding Rossmann-like Domain"/>
    <property type="match status" value="1"/>
</dbReference>
<evidence type="ECO:0000256" key="4">
    <source>
        <dbReference type="ARBA" id="ARBA00023098"/>
    </source>
</evidence>
<keyword evidence="3" id="KW-0520">NAD</keyword>
<dbReference type="InterPro" id="IPR036291">
    <property type="entry name" value="NAD(P)-bd_dom_sf"/>
</dbReference>
<dbReference type="EC" id="1.1.1.-" evidence="6"/>
<keyword evidence="7" id="KW-1185">Reference proteome</keyword>
<reference evidence="7" key="1">
    <citation type="journal article" date="2019" name="Int. J. Syst. Evol. Microbiol.">
        <title>The Global Catalogue of Microorganisms (GCM) 10K type strain sequencing project: providing services to taxonomists for standard genome sequencing and annotation.</title>
        <authorList>
            <consortium name="The Broad Institute Genomics Platform"/>
            <consortium name="The Broad Institute Genome Sequencing Center for Infectious Disease"/>
            <person name="Wu L."/>
            <person name="Ma J."/>
        </authorList>
    </citation>
    <scope>NUCLEOTIDE SEQUENCE [LARGE SCALE GENOMIC DNA]</scope>
    <source>
        <strain evidence="7">CGMCC 4.7317</strain>
    </source>
</reference>
<keyword evidence="2 6" id="KW-0560">Oxidoreductase</keyword>
<dbReference type="PANTHER" id="PTHR43180">
    <property type="entry name" value="3-OXOACYL-(ACYL-CARRIER-PROTEIN) REDUCTASE (AFU_ORTHOLOGUE AFUA_6G11210)"/>
    <property type="match status" value="1"/>
</dbReference>
<gene>
    <name evidence="6" type="ORF">ACFQGU_15325</name>
</gene>
<protein>
    <submittedName>
        <fullName evidence="6">SDR family NAD(P)-dependent oxidoreductase</fullName>
        <ecNumber evidence="6">1.1.1.-</ecNumber>
    </submittedName>
</protein>
<evidence type="ECO:0000313" key="7">
    <source>
        <dbReference type="Proteomes" id="UP001596138"/>
    </source>
</evidence>
<dbReference type="PROSITE" id="PS00061">
    <property type="entry name" value="ADH_SHORT"/>
    <property type="match status" value="1"/>
</dbReference>
<dbReference type="PANTHER" id="PTHR43180:SF28">
    <property type="entry name" value="NAD(P)-BINDING ROSSMANN-FOLD SUPERFAMILY PROTEIN"/>
    <property type="match status" value="1"/>
</dbReference>
<proteinExistence type="inferred from homology"/>
<accession>A0ABW1T466</accession>
<dbReference type="GO" id="GO:0016491">
    <property type="term" value="F:oxidoreductase activity"/>
    <property type="evidence" value="ECO:0007669"/>
    <property type="project" value="UniProtKB-KW"/>
</dbReference>
<keyword evidence="5" id="KW-0753">Steroid metabolism</keyword>
<dbReference type="EMBL" id="JBHSTI010000009">
    <property type="protein sequence ID" value="MFC6239249.1"/>
    <property type="molecule type" value="Genomic_DNA"/>
</dbReference>
<dbReference type="Pfam" id="PF13561">
    <property type="entry name" value="adh_short_C2"/>
    <property type="match status" value="1"/>
</dbReference>
<evidence type="ECO:0000256" key="1">
    <source>
        <dbReference type="ARBA" id="ARBA00006484"/>
    </source>
</evidence>
<dbReference type="RefSeq" id="WP_386768367.1">
    <property type="nucleotide sequence ID" value="NZ_JBHSTI010000009.1"/>
</dbReference>
<dbReference type="PRINTS" id="PR00081">
    <property type="entry name" value="GDHRDH"/>
</dbReference>
<evidence type="ECO:0000256" key="5">
    <source>
        <dbReference type="ARBA" id="ARBA00023221"/>
    </source>
</evidence>
<evidence type="ECO:0000256" key="2">
    <source>
        <dbReference type="ARBA" id="ARBA00023002"/>
    </source>
</evidence>
<dbReference type="Proteomes" id="UP001596138">
    <property type="component" value="Unassembled WGS sequence"/>
</dbReference>
<dbReference type="SUPFAM" id="SSF51735">
    <property type="entry name" value="NAD(P)-binding Rossmann-fold domains"/>
    <property type="match status" value="1"/>
</dbReference>
<dbReference type="InterPro" id="IPR002347">
    <property type="entry name" value="SDR_fam"/>
</dbReference>
<name>A0ABW1T466_9ACTN</name>
<comment type="similarity">
    <text evidence="1">Belongs to the short-chain dehydrogenases/reductases (SDR) family.</text>
</comment>
<organism evidence="6 7">
    <name type="scientific">Longivirga aurantiaca</name>
    <dbReference type="NCBI Taxonomy" id="1837743"/>
    <lineage>
        <taxon>Bacteria</taxon>
        <taxon>Bacillati</taxon>
        <taxon>Actinomycetota</taxon>
        <taxon>Actinomycetes</taxon>
        <taxon>Sporichthyales</taxon>
        <taxon>Sporichthyaceae</taxon>
        <taxon>Longivirga</taxon>
    </lineage>
</organism>
<keyword evidence="4" id="KW-0443">Lipid metabolism</keyword>
<evidence type="ECO:0000313" key="6">
    <source>
        <dbReference type="EMBL" id="MFC6239249.1"/>
    </source>
</evidence>